<proteinExistence type="predicted"/>
<evidence type="ECO:0000313" key="4">
    <source>
        <dbReference type="Proteomes" id="UP000182544"/>
    </source>
</evidence>
<protein>
    <recommendedName>
        <fullName evidence="2">DUF6377 domain-containing protein</fullName>
    </recommendedName>
</protein>
<dbReference type="RefSeq" id="WP_072402866.1">
    <property type="nucleotide sequence ID" value="NZ_FPKV01000003.1"/>
</dbReference>
<organism evidence="3 4">
    <name type="scientific">Flaviramulus basaltis</name>
    <dbReference type="NCBI Taxonomy" id="369401"/>
    <lineage>
        <taxon>Bacteria</taxon>
        <taxon>Pseudomonadati</taxon>
        <taxon>Bacteroidota</taxon>
        <taxon>Flavobacteriia</taxon>
        <taxon>Flavobacteriales</taxon>
        <taxon>Flavobacteriaceae</taxon>
        <taxon>Flaviramulus</taxon>
    </lineage>
</organism>
<evidence type="ECO:0000259" key="2">
    <source>
        <dbReference type="Pfam" id="PF19904"/>
    </source>
</evidence>
<accession>A0A1K2IMG0</accession>
<keyword evidence="4" id="KW-1185">Reference proteome</keyword>
<feature type="domain" description="DUF6377" evidence="2">
    <location>
        <begin position="259"/>
        <end position="498"/>
    </location>
</feature>
<dbReference type="AlphaFoldDB" id="A0A1K2IMG0"/>
<dbReference type="Pfam" id="PF19904">
    <property type="entry name" value="DUF6377"/>
    <property type="match status" value="1"/>
</dbReference>
<dbReference type="InterPro" id="IPR045957">
    <property type="entry name" value="DUF6377"/>
</dbReference>
<evidence type="ECO:0000256" key="1">
    <source>
        <dbReference type="SAM" id="Phobius"/>
    </source>
</evidence>
<sequence length="535" mass="62948">MNNLLRILFVFSSLFISAQNIKNINTVLDSLDKELANKKFYLKIKYDSINELKNNVQKFILSQNNRNLYKSYLQLFEEYRSFKYDSAYYYLELAKSEANLLKDNNLFSKTKTEEGFVLLSSGLFKEALDTLNSINVEELNTKTTFEYYTILARTYYDLADYNKDQRFNIHYIQKGNVYLEKALEFVEPNSNEYWATESLKRMKQQDWKGAEFAFKYWINNFDLPQEYYGIATSSLGYLYSQRGFDEKSVEYLAYAAIADIRSATKETVALRNLANEIYKLGYLDKANTYIGLAMDDATFYNARHRKIEISSILPIIEQAQLKKVEDQNNRLEKIVILLGVLALSFVIFLIIIFKQLKTRNAARKEMAKSYLKLEEMNKKLSEADTIKQEYITYFIKATSGLINKMDQFQKNAIQKTVAKRYDDLITNLKQYNVKKEREELFLQFDTIFLKLFPSFIHEFNVLFPENQKTDIKNGELLNTELRLFALYRLGIQDSHQIAVFLELSVATVYTYKTRIKSRSNHKEDFEEKIMSIQSI</sequence>
<reference evidence="3 4" key="1">
    <citation type="submission" date="2016-10" db="EMBL/GenBank/DDBJ databases">
        <authorList>
            <person name="de Groot N.N."/>
        </authorList>
    </citation>
    <scope>NUCLEOTIDE SEQUENCE [LARGE SCALE GENOMIC DNA]</scope>
    <source>
        <strain evidence="3 4">DSM 18180</strain>
    </source>
</reference>
<keyword evidence="1" id="KW-0812">Transmembrane</keyword>
<dbReference type="STRING" id="369401.SAMN05428642_103240"/>
<dbReference type="Proteomes" id="UP000182544">
    <property type="component" value="Unassembled WGS sequence"/>
</dbReference>
<keyword evidence="1" id="KW-0472">Membrane</keyword>
<evidence type="ECO:0000313" key="3">
    <source>
        <dbReference type="EMBL" id="SFZ93625.1"/>
    </source>
</evidence>
<keyword evidence="1" id="KW-1133">Transmembrane helix</keyword>
<feature type="transmembrane region" description="Helical" evidence="1">
    <location>
        <begin position="334"/>
        <end position="353"/>
    </location>
</feature>
<name>A0A1K2IMG0_9FLAO</name>
<dbReference type="EMBL" id="FPKV01000003">
    <property type="protein sequence ID" value="SFZ93625.1"/>
    <property type="molecule type" value="Genomic_DNA"/>
</dbReference>
<dbReference type="OrthoDB" id="1044679at2"/>
<gene>
    <name evidence="3" type="ORF">SAMN05428642_103240</name>
</gene>